<dbReference type="KEGG" id="acm:AciX9_0881"/>
<keyword evidence="2" id="KW-1185">Reference proteome</keyword>
<protein>
    <submittedName>
        <fullName evidence="1">Uncharacterized protein</fullName>
    </submittedName>
</protein>
<dbReference type="EMBL" id="CP002480">
    <property type="protein sequence ID" value="ADW67949.1"/>
    <property type="molecule type" value="Genomic_DNA"/>
</dbReference>
<gene>
    <name evidence="1" type="ordered locus">AciX9_0881</name>
</gene>
<dbReference type="Proteomes" id="UP000000343">
    <property type="component" value="Chromosome"/>
</dbReference>
<dbReference type="AlphaFoldDB" id="E8X1N0"/>
<reference evidence="2" key="1">
    <citation type="submission" date="2011-01" db="EMBL/GenBank/DDBJ databases">
        <title>Complete sequence of chromosome of Acidobacterium sp. MP5ACTX9.</title>
        <authorList>
            <consortium name="US DOE Joint Genome Institute"/>
            <person name="Lucas S."/>
            <person name="Copeland A."/>
            <person name="Lapidus A."/>
            <person name="Cheng J.-F."/>
            <person name="Goodwin L."/>
            <person name="Pitluck S."/>
            <person name="Teshima H."/>
            <person name="Detter J.C."/>
            <person name="Han C."/>
            <person name="Tapia R."/>
            <person name="Land M."/>
            <person name="Hauser L."/>
            <person name="Kyrpides N."/>
            <person name="Ivanova N."/>
            <person name="Ovchinnikova G."/>
            <person name="Pagani I."/>
            <person name="Rawat S.R."/>
            <person name="Mannisto M."/>
            <person name="Haggblom M.M."/>
            <person name="Woyke T."/>
        </authorList>
    </citation>
    <scope>NUCLEOTIDE SEQUENCE [LARGE SCALE GENOMIC DNA]</scope>
    <source>
        <strain evidence="2">MP5ACTX9</strain>
    </source>
</reference>
<sequence>MHITRILRAGVLSGLAILLVAVAIVQIEQHLLRYRAERLLADFQSIRLHQSTWADAQTLMTRWGAWGHYDGQCTAFDCTYTIRLADPTSRIANYIKSDTRWWLLRQVVRAYEFVGGKPGWLTVSFVVQDGVIWRSTVGLLLDVPPHTEKDDEYGYSLMLLAKASDSLHQKKPHDPWVLGTDDQLADHPNYKEGRPSGCEVCLAVEVTFTPYISPAELKQVTSYDLSCFTNFRHCLNLPDVLPIARDWHLYPTTEPAYKVPSEPTIPRSCAIPIFVRSRDASSIMLVDAISSTITKPNPGEELLGHEYIQTTKVRLVQTLKGTSPFTIGEVFNAVSWPGDSSNYPSQEREQFEIGKRYVIFPKVVEPPSPVYADFCGLIESAPSVVAQVNQGLTQNDVLRRPELFGRLFQ</sequence>
<dbReference type="eggNOG" id="ENOG5033YW6">
    <property type="taxonomic scope" value="Bacteria"/>
</dbReference>
<accession>E8X1N0</accession>
<proteinExistence type="predicted"/>
<dbReference type="PaxDb" id="1198114-AciX9_0881"/>
<evidence type="ECO:0000313" key="1">
    <source>
        <dbReference type="EMBL" id="ADW67949.1"/>
    </source>
</evidence>
<dbReference type="OrthoDB" id="108924at2"/>
<evidence type="ECO:0000313" key="2">
    <source>
        <dbReference type="Proteomes" id="UP000000343"/>
    </source>
</evidence>
<dbReference type="RefSeq" id="WP_013579273.1">
    <property type="nucleotide sequence ID" value="NC_015064.1"/>
</dbReference>
<organism evidence="2">
    <name type="scientific">Granulicella tundricola (strain ATCC BAA-1859 / DSM 23138 / MP5ACTX9)</name>
    <dbReference type="NCBI Taxonomy" id="1198114"/>
    <lineage>
        <taxon>Bacteria</taxon>
        <taxon>Pseudomonadati</taxon>
        <taxon>Acidobacteriota</taxon>
        <taxon>Terriglobia</taxon>
        <taxon>Terriglobales</taxon>
        <taxon>Acidobacteriaceae</taxon>
        <taxon>Granulicella</taxon>
    </lineage>
</organism>
<name>E8X1N0_GRATM</name>
<dbReference type="HOGENOM" id="CLU_672266_0_0_0"/>